<comment type="caution">
    <text evidence="1">The sequence shown here is derived from an EMBL/GenBank/DDBJ whole genome shotgun (WGS) entry which is preliminary data.</text>
</comment>
<evidence type="ECO:0000313" key="2">
    <source>
        <dbReference type="Proteomes" id="UP001044222"/>
    </source>
</evidence>
<dbReference type="Gene3D" id="1.25.40.10">
    <property type="entry name" value="Tetratricopeptide repeat domain"/>
    <property type="match status" value="1"/>
</dbReference>
<dbReference type="Proteomes" id="UP001044222">
    <property type="component" value="Chromosome 12"/>
</dbReference>
<evidence type="ECO:0000313" key="1">
    <source>
        <dbReference type="EMBL" id="KAG5838650.1"/>
    </source>
</evidence>
<name>A0A9D3RQ51_ANGAN</name>
<dbReference type="InterPro" id="IPR011990">
    <property type="entry name" value="TPR-like_helical_dom_sf"/>
</dbReference>
<dbReference type="InterPro" id="IPR042161">
    <property type="entry name" value="TTC34"/>
</dbReference>
<dbReference type="AlphaFoldDB" id="A0A9D3RQ51"/>
<reference evidence="1" key="1">
    <citation type="submission" date="2021-01" db="EMBL/GenBank/DDBJ databases">
        <title>A chromosome-scale assembly of European eel, Anguilla anguilla.</title>
        <authorList>
            <person name="Henkel C."/>
            <person name="Jong-Raadsen S.A."/>
            <person name="Dufour S."/>
            <person name="Weltzien F.-A."/>
            <person name="Palstra A.P."/>
            <person name="Pelster B."/>
            <person name="Spaink H.P."/>
            <person name="Van Den Thillart G.E."/>
            <person name="Jansen H."/>
            <person name="Zahm M."/>
            <person name="Klopp C."/>
            <person name="Cedric C."/>
            <person name="Louis A."/>
            <person name="Berthelot C."/>
            <person name="Parey E."/>
            <person name="Roest Crollius H."/>
            <person name="Montfort J."/>
            <person name="Robinson-Rechavi M."/>
            <person name="Bucao C."/>
            <person name="Bouchez O."/>
            <person name="Gislard M."/>
            <person name="Lluch J."/>
            <person name="Milhes M."/>
            <person name="Lampietro C."/>
            <person name="Lopez Roques C."/>
            <person name="Donnadieu C."/>
            <person name="Braasch I."/>
            <person name="Desvignes T."/>
            <person name="Postlethwait J."/>
            <person name="Bobe J."/>
            <person name="Guiguen Y."/>
            <person name="Dirks R."/>
        </authorList>
    </citation>
    <scope>NUCLEOTIDE SEQUENCE</scope>
    <source>
        <strain evidence="1">Tag_6206</strain>
        <tissue evidence="1">Liver</tissue>
    </source>
</reference>
<dbReference type="PANTHER" id="PTHR44874">
    <property type="entry name" value="TETRATRICOPEPTIDE REPEAT PROTEIN 34"/>
    <property type="match status" value="1"/>
</dbReference>
<organism evidence="1 2">
    <name type="scientific">Anguilla anguilla</name>
    <name type="common">European freshwater eel</name>
    <name type="synonym">Muraena anguilla</name>
    <dbReference type="NCBI Taxonomy" id="7936"/>
    <lineage>
        <taxon>Eukaryota</taxon>
        <taxon>Metazoa</taxon>
        <taxon>Chordata</taxon>
        <taxon>Craniata</taxon>
        <taxon>Vertebrata</taxon>
        <taxon>Euteleostomi</taxon>
        <taxon>Actinopterygii</taxon>
        <taxon>Neopterygii</taxon>
        <taxon>Teleostei</taxon>
        <taxon>Anguilliformes</taxon>
        <taxon>Anguillidae</taxon>
        <taxon>Anguilla</taxon>
    </lineage>
</organism>
<proteinExistence type="predicted"/>
<dbReference type="PANTHER" id="PTHR44874:SF1">
    <property type="entry name" value="TETRATRICOPEPTIDE REPEAT PROTEIN 34"/>
    <property type="match status" value="1"/>
</dbReference>
<sequence length="314" mass="34713">MNTAYECTRDILAALQVDCNAVTQDILSLKDTGRKLVCDWLQKYCRANLSDVIAANPVPCKEEHLREAFLIGGALMKTDSRDPRWHLLYVDTLLAKGAVKAAAAHLGQVFGQEPREAAAQARWGVVESWQQNFGAAGRRLSRIAERDSSTLDFLLDLITSAHRGLLAQAAAREAEHVSERGQWEAALALLTVAVRAGGEGDVQFYRQRAACLSRLGLHERAVSDLDRVEAALEDFAQALELHRDHALRCVEAGLGRPRLADCFLRGALRQYGERQLGGAWRLAECGLRVDGGHAELRRLRARLKREFSGSCIVH</sequence>
<gene>
    <name evidence="1" type="ORF">ANANG_G00225850</name>
</gene>
<protein>
    <recommendedName>
        <fullName evidence="3">Tetratricopeptide repeat protein 34</fullName>
    </recommendedName>
</protein>
<keyword evidence="2" id="KW-1185">Reference proteome</keyword>
<dbReference type="SUPFAM" id="SSF48452">
    <property type="entry name" value="TPR-like"/>
    <property type="match status" value="2"/>
</dbReference>
<evidence type="ECO:0008006" key="3">
    <source>
        <dbReference type="Google" id="ProtNLM"/>
    </source>
</evidence>
<accession>A0A9D3RQ51</accession>
<dbReference type="EMBL" id="JAFIRN010000012">
    <property type="protein sequence ID" value="KAG5838650.1"/>
    <property type="molecule type" value="Genomic_DNA"/>
</dbReference>